<gene>
    <name evidence="1" type="ORF">BDV96DRAFT_403071</name>
</gene>
<dbReference type="AlphaFoldDB" id="A0A6A5ZFA6"/>
<reference evidence="1" key="1">
    <citation type="journal article" date="2020" name="Stud. Mycol.">
        <title>101 Dothideomycetes genomes: a test case for predicting lifestyles and emergence of pathogens.</title>
        <authorList>
            <person name="Haridas S."/>
            <person name="Albert R."/>
            <person name="Binder M."/>
            <person name="Bloem J."/>
            <person name="Labutti K."/>
            <person name="Salamov A."/>
            <person name="Andreopoulos B."/>
            <person name="Baker S."/>
            <person name="Barry K."/>
            <person name="Bills G."/>
            <person name="Bluhm B."/>
            <person name="Cannon C."/>
            <person name="Castanera R."/>
            <person name="Culley D."/>
            <person name="Daum C."/>
            <person name="Ezra D."/>
            <person name="Gonzalez J."/>
            <person name="Henrissat B."/>
            <person name="Kuo A."/>
            <person name="Liang C."/>
            <person name="Lipzen A."/>
            <person name="Lutzoni F."/>
            <person name="Magnuson J."/>
            <person name="Mondo S."/>
            <person name="Nolan M."/>
            <person name="Ohm R."/>
            <person name="Pangilinan J."/>
            <person name="Park H.-J."/>
            <person name="Ramirez L."/>
            <person name="Alfaro M."/>
            <person name="Sun H."/>
            <person name="Tritt A."/>
            <person name="Yoshinaga Y."/>
            <person name="Zwiers L.-H."/>
            <person name="Turgeon B."/>
            <person name="Goodwin S."/>
            <person name="Spatafora J."/>
            <person name="Crous P."/>
            <person name="Grigoriev I."/>
        </authorList>
    </citation>
    <scope>NUCLEOTIDE SEQUENCE</scope>
    <source>
        <strain evidence="1">CBS 627.86</strain>
    </source>
</reference>
<organism evidence="1 2">
    <name type="scientific">Lophiotrema nucula</name>
    <dbReference type="NCBI Taxonomy" id="690887"/>
    <lineage>
        <taxon>Eukaryota</taxon>
        <taxon>Fungi</taxon>
        <taxon>Dikarya</taxon>
        <taxon>Ascomycota</taxon>
        <taxon>Pezizomycotina</taxon>
        <taxon>Dothideomycetes</taxon>
        <taxon>Pleosporomycetidae</taxon>
        <taxon>Pleosporales</taxon>
        <taxon>Lophiotremataceae</taxon>
        <taxon>Lophiotrema</taxon>
    </lineage>
</organism>
<dbReference type="Proteomes" id="UP000799770">
    <property type="component" value="Unassembled WGS sequence"/>
</dbReference>
<dbReference type="EMBL" id="ML977318">
    <property type="protein sequence ID" value="KAF2117794.1"/>
    <property type="molecule type" value="Genomic_DNA"/>
</dbReference>
<evidence type="ECO:0000313" key="2">
    <source>
        <dbReference type="Proteomes" id="UP000799770"/>
    </source>
</evidence>
<dbReference type="OrthoDB" id="3801064at2759"/>
<name>A0A6A5ZFA6_9PLEO</name>
<evidence type="ECO:0000313" key="1">
    <source>
        <dbReference type="EMBL" id="KAF2117794.1"/>
    </source>
</evidence>
<proteinExistence type="predicted"/>
<keyword evidence="2" id="KW-1185">Reference proteome</keyword>
<protein>
    <submittedName>
        <fullName evidence="1">Uncharacterized protein</fullName>
    </submittedName>
</protein>
<sequence length="174" mass="20186">MAWNAVYMFLFAELYDVPRLRMGAIDQLLWSIHEAYDKYPFCRIFTNDTISDAYQGTKTESILRKLLVQGFCGWAHDKSPGYVRNISYVALEQEELDCNRAVLLSLPEELKNDVFLTYAYSRPSFPKDENAIIARHPCDFHDHKDEQVRQQCEGSSVKLNGKSWMNARAKIISH</sequence>
<accession>A0A6A5ZFA6</accession>